<protein>
    <submittedName>
        <fullName evidence="2">Gliding motility-associated-like protein</fullName>
    </submittedName>
</protein>
<dbReference type="CDD" id="cd00146">
    <property type="entry name" value="PKD"/>
    <property type="match status" value="1"/>
</dbReference>
<dbReference type="NCBIfam" id="TIGR04131">
    <property type="entry name" value="Bac_Flav_CTERM"/>
    <property type="match status" value="1"/>
</dbReference>
<dbReference type="InterPro" id="IPR026341">
    <property type="entry name" value="T9SS_type_B"/>
</dbReference>
<organism evidence="2 3">
    <name type="scientific">Flavobacterium arsenatis</name>
    <dbReference type="NCBI Taxonomy" id="1484332"/>
    <lineage>
        <taxon>Bacteria</taxon>
        <taxon>Pseudomonadati</taxon>
        <taxon>Bacteroidota</taxon>
        <taxon>Flavobacteriia</taxon>
        <taxon>Flavobacteriales</taxon>
        <taxon>Flavobacteriaceae</taxon>
        <taxon>Flavobacterium</taxon>
    </lineage>
</organism>
<evidence type="ECO:0000313" key="3">
    <source>
        <dbReference type="Proteomes" id="UP001255185"/>
    </source>
</evidence>
<evidence type="ECO:0000313" key="2">
    <source>
        <dbReference type="EMBL" id="MDR6967571.1"/>
    </source>
</evidence>
<dbReference type="InterPro" id="IPR044023">
    <property type="entry name" value="Ig_7"/>
</dbReference>
<dbReference type="EMBL" id="JAVDVI010000005">
    <property type="protein sequence ID" value="MDR6967571.1"/>
    <property type="molecule type" value="Genomic_DNA"/>
</dbReference>
<dbReference type="Pfam" id="PF19081">
    <property type="entry name" value="Ig_7"/>
    <property type="match status" value="1"/>
</dbReference>
<feature type="domain" description="Ig-like" evidence="1">
    <location>
        <begin position="321"/>
        <end position="401"/>
    </location>
</feature>
<dbReference type="Proteomes" id="UP001255185">
    <property type="component" value="Unassembled WGS sequence"/>
</dbReference>
<comment type="caution">
    <text evidence="2">The sequence shown here is derived from an EMBL/GenBank/DDBJ whole genome shotgun (WGS) entry which is preliminary data.</text>
</comment>
<gene>
    <name evidence="2" type="ORF">J2X31_001582</name>
</gene>
<dbReference type="Pfam" id="PF13585">
    <property type="entry name" value="CHU_C"/>
    <property type="match status" value="1"/>
</dbReference>
<accession>A0ABU1TNV1</accession>
<keyword evidence="3" id="KW-1185">Reference proteome</keyword>
<sequence length="621" mass="67425">MKEIVAFLFLLLTTNLTYGQLGFCLGSKGLPIFNEDFGSGTTFGPQLPAGTTSYNYVSGTPNDGDYTISSQINLNNSWHNSQDHTPGDTNGKSLIVNASFTSGEFYKRTVTGLCVNTTFEFTAWLMNIYNSASVGACPGTGIPINVTFEIWDATETTLLESGSTGDINGTPTPIWEQFGLTFTTLAGQTSVVLIMKNNGAGGCGNDLAIDDIMFRSCGDFTIIATGPDNDTSFRACQDQLPTNISLNVFSEGTNLNVYQWQESDDNTIWTDIIGETTDSYVPTITATKFFRVKVAEDIANLANPFCFTVSEVFTVTVIPKPIAPPSNGNANICEGQPIPALSVTPATGEQVNWFDAPSAGNLLQANSTTFTPTLEGTYYAEAFVPNATCVSDTRTAVSFSVRESPIVTDGSATFCQGTFVNISAEIDNVDYLWSTGETTKTIRVTSAGTYTVTVTNDVGCSNVRTVTVSEILVPVIDQIIIDHRTVTITTTITGDYEYALDGLDYQDSNVFNNVIGGVRTAFVRNRCGRDIEDFDLIILPKFFTPNGDGYNDTFQIEGNSMLPKVKIAIFDRQGALIIYLDERNSSWDGTFNGNLLPATDYWYKANFTNGSEMKGHFSLIR</sequence>
<name>A0ABU1TNV1_9FLAO</name>
<reference evidence="2 3" key="1">
    <citation type="submission" date="2023-07" db="EMBL/GenBank/DDBJ databases">
        <title>Sorghum-associated microbial communities from plants grown in Nebraska, USA.</title>
        <authorList>
            <person name="Schachtman D."/>
        </authorList>
    </citation>
    <scope>NUCLEOTIDE SEQUENCE [LARGE SCALE GENOMIC DNA]</scope>
    <source>
        <strain evidence="2 3">3773</strain>
    </source>
</reference>
<proteinExistence type="predicted"/>
<evidence type="ECO:0000259" key="1">
    <source>
        <dbReference type="Pfam" id="PF19081"/>
    </source>
</evidence>